<comment type="similarity">
    <text evidence="2">Belongs to the bacterial solute-binding protein 1 family.</text>
</comment>
<dbReference type="InterPro" id="IPR006059">
    <property type="entry name" value="SBP"/>
</dbReference>
<keyword evidence="5" id="KW-0813">Transport</keyword>
<evidence type="ECO:0000256" key="1">
    <source>
        <dbReference type="ARBA" id="ARBA00004418"/>
    </source>
</evidence>
<proteinExistence type="inferred from homology"/>
<comment type="subcellular location">
    <subcellularLocation>
        <location evidence="1">Periplasm</location>
    </subcellularLocation>
</comment>
<organism evidence="5 6">
    <name type="scientific">Neorhizobium huautlense</name>
    <dbReference type="NCBI Taxonomy" id="67774"/>
    <lineage>
        <taxon>Bacteria</taxon>
        <taxon>Pseudomonadati</taxon>
        <taxon>Pseudomonadota</taxon>
        <taxon>Alphaproteobacteria</taxon>
        <taxon>Hyphomicrobiales</taxon>
        <taxon>Rhizobiaceae</taxon>
        <taxon>Rhizobium/Agrobacterium group</taxon>
        <taxon>Neorhizobium</taxon>
    </lineage>
</organism>
<gene>
    <name evidence="5" type="ORF">J2T09_004603</name>
</gene>
<dbReference type="Proteomes" id="UP001241472">
    <property type="component" value="Unassembled WGS sequence"/>
</dbReference>
<accession>A0ABT9Q0G0</accession>
<keyword evidence="3" id="KW-0574">Periplasm</keyword>
<sequence>MLHYRNLKSTACTLLSVGAVIGSFAWGGAAHAQSAVNLRMTIWSANEAHLKLFNEIAAGFKQEHPNVTVTYESLPFETYTTALTTQIAGGNAPDMAWIFETSAYDFVKSGALYPLSDTLKAAEGFNLDEVSAGATERWMQDGTLYAYPFSTSPFAMFVNNDLVKAAGAKTPAEMVAAGEWTWDKAIATASAVAETGKGGLVVRDFNYQAWQYLTSVWNGWGASPWSEDGKTCTMAEKPMADALAFIHDVVFTKKAMPGPGETVDFFAGNAAMTITQISRASLLPKDKPFDWDLVPLPKGPAGEYALIGQAGVGVMQSGKNAETAAEFVAYMTNPENSAKLSQFFPSARKSLLNAEVLKKTNPLLSEEQIDKVVIAGIANGKVMPGHTGFAQIQQMVRSNLDAVWRPEADVPGTLQKICGQIGPLLKR</sequence>
<dbReference type="EMBL" id="JAUSRF010000019">
    <property type="protein sequence ID" value="MDP9839823.1"/>
    <property type="molecule type" value="Genomic_DNA"/>
</dbReference>
<dbReference type="SUPFAM" id="SSF53850">
    <property type="entry name" value="Periplasmic binding protein-like II"/>
    <property type="match status" value="1"/>
</dbReference>
<feature type="chain" id="PRO_5045684405" evidence="4">
    <location>
        <begin position="33"/>
        <end position="427"/>
    </location>
</feature>
<feature type="signal peptide" evidence="4">
    <location>
        <begin position="1"/>
        <end position="32"/>
    </location>
</feature>
<dbReference type="PANTHER" id="PTHR43649">
    <property type="entry name" value="ARABINOSE-BINDING PROTEIN-RELATED"/>
    <property type="match status" value="1"/>
</dbReference>
<keyword evidence="5" id="KW-0762">Sugar transport</keyword>
<comment type="caution">
    <text evidence="5">The sequence shown here is derived from an EMBL/GenBank/DDBJ whole genome shotgun (WGS) entry which is preliminary data.</text>
</comment>
<evidence type="ECO:0000313" key="6">
    <source>
        <dbReference type="Proteomes" id="UP001241472"/>
    </source>
</evidence>
<evidence type="ECO:0000256" key="2">
    <source>
        <dbReference type="ARBA" id="ARBA00008520"/>
    </source>
</evidence>
<keyword evidence="6" id="KW-1185">Reference proteome</keyword>
<name>A0ABT9Q0G0_9HYPH</name>
<dbReference type="Pfam" id="PF01547">
    <property type="entry name" value="SBP_bac_1"/>
    <property type="match status" value="1"/>
</dbReference>
<evidence type="ECO:0000313" key="5">
    <source>
        <dbReference type="EMBL" id="MDP9839823.1"/>
    </source>
</evidence>
<dbReference type="Gene3D" id="3.40.190.10">
    <property type="entry name" value="Periplasmic binding protein-like II"/>
    <property type="match status" value="1"/>
</dbReference>
<dbReference type="PANTHER" id="PTHR43649:SF12">
    <property type="entry name" value="DIACETYLCHITOBIOSE BINDING PROTEIN DASA"/>
    <property type="match status" value="1"/>
</dbReference>
<evidence type="ECO:0000256" key="4">
    <source>
        <dbReference type="SAM" id="SignalP"/>
    </source>
</evidence>
<protein>
    <submittedName>
        <fullName evidence="5">Multiple sugar transport system substrate-binding protein</fullName>
    </submittedName>
</protein>
<keyword evidence="4" id="KW-0732">Signal</keyword>
<dbReference type="CDD" id="cd13585">
    <property type="entry name" value="PBP2_TMBP_like"/>
    <property type="match status" value="1"/>
</dbReference>
<reference evidence="5 6" key="1">
    <citation type="submission" date="2023-07" db="EMBL/GenBank/DDBJ databases">
        <title>Sorghum-associated microbial communities from plants grown in Nebraska, USA.</title>
        <authorList>
            <person name="Schachtman D."/>
        </authorList>
    </citation>
    <scope>NUCLEOTIDE SEQUENCE [LARGE SCALE GENOMIC DNA]</scope>
    <source>
        <strain evidence="5 6">DS1307</strain>
    </source>
</reference>
<dbReference type="InterPro" id="IPR050490">
    <property type="entry name" value="Bact_solute-bd_prot1"/>
</dbReference>
<dbReference type="RefSeq" id="WP_306838846.1">
    <property type="nucleotide sequence ID" value="NZ_JAUSRF010000019.1"/>
</dbReference>
<evidence type="ECO:0000256" key="3">
    <source>
        <dbReference type="ARBA" id="ARBA00022764"/>
    </source>
</evidence>